<evidence type="ECO:0000313" key="1">
    <source>
        <dbReference type="EMBL" id="NYE11403.1"/>
    </source>
</evidence>
<keyword evidence="2" id="KW-1185">Reference proteome</keyword>
<evidence type="ECO:0000313" key="2">
    <source>
        <dbReference type="Proteomes" id="UP000591272"/>
    </source>
</evidence>
<proteinExistence type="predicted"/>
<organism evidence="1 2">
    <name type="scientific">Actinomadura citrea</name>
    <dbReference type="NCBI Taxonomy" id="46158"/>
    <lineage>
        <taxon>Bacteria</taxon>
        <taxon>Bacillati</taxon>
        <taxon>Actinomycetota</taxon>
        <taxon>Actinomycetes</taxon>
        <taxon>Streptosporangiales</taxon>
        <taxon>Thermomonosporaceae</taxon>
        <taxon>Actinomadura</taxon>
    </lineage>
</organism>
<reference evidence="1 2" key="1">
    <citation type="submission" date="2020-07" db="EMBL/GenBank/DDBJ databases">
        <title>Sequencing the genomes of 1000 actinobacteria strains.</title>
        <authorList>
            <person name="Klenk H.-P."/>
        </authorList>
    </citation>
    <scope>NUCLEOTIDE SEQUENCE [LARGE SCALE GENOMIC DNA]</scope>
    <source>
        <strain evidence="1 2">DSM 43461</strain>
    </source>
</reference>
<name>A0A7Y9G7L4_9ACTN</name>
<dbReference type="RefSeq" id="WP_179832778.1">
    <property type="nucleotide sequence ID" value="NZ_BMRD01000007.1"/>
</dbReference>
<dbReference type="AlphaFoldDB" id="A0A7Y9G7L4"/>
<dbReference type="EMBL" id="JACCBT010000001">
    <property type="protein sequence ID" value="NYE11403.1"/>
    <property type="molecule type" value="Genomic_DNA"/>
</dbReference>
<gene>
    <name evidence="1" type="ORF">BJ999_001699</name>
</gene>
<comment type="caution">
    <text evidence="1">The sequence shown here is derived from an EMBL/GenBank/DDBJ whole genome shotgun (WGS) entry which is preliminary data.</text>
</comment>
<dbReference type="Proteomes" id="UP000591272">
    <property type="component" value="Unassembled WGS sequence"/>
</dbReference>
<protein>
    <submittedName>
        <fullName evidence="1">Uncharacterized protein</fullName>
    </submittedName>
</protein>
<sequence length="169" mass="17822">MADSQGRANVVLLTVDGEQVGHVHRSVLERVAEIAGRLGCRDAVALAGPPVTFGGSCVSRLRRDLEQVIAYADAAQRTGWVLGDIAVAPGDRAVPVMDTAQGRLWAHPVRGFELHGATGVRRVTELAAIPGTPQRAPLARLIAPLADAAARARVLEIGEGKHERAVHLS</sequence>
<accession>A0A7Y9G7L4</accession>